<evidence type="ECO:0008006" key="4">
    <source>
        <dbReference type="Google" id="ProtNLM"/>
    </source>
</evidence>
<feature type="compositionally biased region" description="Polar residues" evidence="1">
    <location>
        <begin position="49"/>
        <end position="62"/>
    </location>
</feature>
<dbReference type="InterPro" id="IPR036465">
    <property type="entry name" value="vWFA_dom_sf"/>
</dbReference>
<protein>
    <recommendedName>
        <fullName evidence="4">VWFA domain-containing protein</fullName>
    </recommendedName>
</protein>
<comment type="caution">
    <text evidence="2">The sequence shown here is derived from an EMBL/GenBank/DDBJ whole genome shotgun (WGS) entry which is preliminary data.</text>
</comment>
<proteinExistence type="predicted"/>
<feature type="compositionally biased region" description="Low complexity" evidence="1">
    <location>
        <begin position="28"/>
        <end position="48"/>
    </location>
</feature>
<dbReference type="EMBL" id="ASPP01001807">
    <property type="protein sequence ID" value="ETO35263.1"/>
    <property type="molecule type" value="Genomic_DNA"/>
</dbReference>
<dbReference type="OrthoDB" id="299997at2759"/>
<sequence>MGCCITGDQSSTQRSNQPLLGSSSSVRPTYQPTYQQTYQPKYQPQPTYRQNPTPSSRASNDGNCFGECTSKNQKTILSNLWKMEPQGQTKLRDAIMNACIQMHTLQKITEEMVDATRGSSDVNWRFVNVILTDGQDTSSTHSLREVKVILFGLDELLGNKCATFLMLVYPNDYCCTVISNKLILIPIEFDNVINVFFWYHSGIGSDENEFGELKQLAREIKSVSYIHVKDSGAIQEVFERIQVELGIVRQTAILDTGSMLIAAQQNNVTHNKQCLCNPISVKHEQITNNK</sequence>
<keyword evidence="3" id="KW-1185">Reference proteome</keyword>
<dbReference type="Proteomes" id="UP000023152">
    <property type="component" value="Unassembled WGS sequence"/>
</dbReference>
<dbReference type="AlphaFoldDB" id="X6PAV7"/>
<reference evidence="2 3" key="1">
    <citation type="journal article" date="2013" name="Curr. Biol.">
        <title>The Genome of the Foraminiferan Reticulomyxa filosa.</title>
        <authorList>
            <person name="Glockner G."/>
            <person name="Hulsmann N."/>
            <person name="Schleicher M."/>
            <person name="Noegel A.A."/>
            <person name="Eichinger L."/>
            <person name="Gallinger C."/>
            <person name="Pawlowski J."/>
            <person name="Sierra R."/>
            <person name="Euteneuer U."/>
            <person name="Pillet L."/>
            <person name="Moustafa A."/>
            <person name="Platzer M."/>
            <person name="Groth M."/>
            <person name="Szafranski K."/>
            <person name="Schliwa M."/>
        </authorList>
    </citation>
    <scope>NUCLEOTIDE SEQUENCE [LARGE SCALE GENOMIC DNA]</scope>
</reference>
<gene>
    <name evidence="2" type="ORF">RFI_01802</name>
</gene>
<accession>X6PAV7</accession>
<evidence type="ECO:0000313" key="3">
    <source>
        <dbReference type="Proteomes" id="UP000023152"/>
    </source>
</evidence>
<feature type="compositionally biased region" description="Polar residues" evidence="1">
    <location>
        <begin position="7"/>
        <end position="27"/>
    </location>
</feature>
<feature type="region of interest" description="Disordered" evidence="1">
    <location>
        <begin position="1"/>
        <end position="64"/>
    </location>
</feature>
<name>X6PAV7_RETFI</name>
<evidence type="ECO:0000313" key="2">
    <source>
        <dbReference type="EMBL" id="ETO35263.1"/>
    </source>
</evidence>
<organism evidence="2 3">
    <name type="scientific">Reticulomyxa filosa</name>
    <dbReference type="NCBI Taxonomy" id="46433"/>
    <lineage>
        <taxon>Eukaryota</taxon>
        <taxon>Sar</taxon>
        <taxon>Rhizaria</taxon>
        <taxon>Retaria</taxon>
        <taxon>Foraminifera</taxon>
        <taxon>Monothalamids</taxon>
        <taxon>Reticulomyxidae</taxon>
        <taxon>Reticulomyxa</taxon>
    </lineage>
</organism>
<evidence type="ECO:0000256" key="1">
    <source>
        <dbReference type="SAM" id="MobiDB-lite"/>
    </source>
</evidence>
<dbReference type="Gene3D" id="3.40.50.410">
    <property type="entry name" value="von Willebrand factor, type A domain"/>
    <property type="match status" value="1"/>
</dbReference>